<dbReference type="InterPro" id="IPR035952">
    <property type="entry name" value="Rhomboid-like_sf"/>
</dbReference>
<evidence type="ECO:0000313" key="8">
    <source>
        <dbReference type="Proteomes" id="UP001596435"/>
    </source>
</evidence>
<keyword evidence="8" id="KW-1185">Reference proteome</keyword>
<evidence type="ECO:0000256" key="5">
    <source>
        <dbReference type="SAM" id="MobiDB-lite"/>
    </source>
</evidence>
<dbReference type="Proteomes" id="UP001596435">
    <property type="component" value="Unassembled WGS sequence"/>
</dbReference>
<dbReference type="InterPro" id="IPR046862">
    <property type="entry name" value="Rhomboid_2"/>
</dbReference>
<feature type="transmembrane region" description="Helical" evidence="6">
    <location>
        <begin position="38"/>
        <end position="56"/>
    </location>
</feature>
<feature type="transmembrane region" description="Helical" evidence="6">
    <location>
        <begin position="77"/>
        <end position="97"/>
    </location>
</feature>
<gene>
    <name evidence="7" type="ORF">ACFQMG_02400</name>
</gene>
<evidence type="ECO:0000256" key="1">
    <source>
        <dbReference type="ARBA" id="ARBA00004141"/>
    </source>
</evidence>
<name>A0ABW2FQV6_9ACTN</name>
<accession>A0ABW2FQV6</accession>
<feature type="transmembrane region" description="Helical" evidence="6">
    <location>
        <begin position="117"/>
        <end position="139"/>
    </location>
</feature>
<dbReference type="EMBL" id="JBHTAJ010000003">
    <property type="protein sequence ID" value="MFC7178412.1"/>
    <property type="molecule type" value="Genomic_DNA"/>
</dbReference>
<evidence type="ECO:0000256" key="3">
    <source>
        <dbReference type="ARBA" id="ARBA00022989"/>
    </source>
</evidence>
<sequence>MQDRADHERGAPPPAAPGPGRRALRAVARWIRSAPGTYAWLLILAATSFVVARMSPERLEWFLAKRSTNLDQLRDRPVHALVASAIWTEQAAFPFYFVMFTLFQAPVERWLGTRRWLTVALTAHILATLISQSVVAWGVDSGRLPANMADTIDVGVSYALAGVQGVLTYRFAPPWRLLYGGGLLVFYLVPLLVSHTFTDLGHFSAVLIGLAFRPITRGRPTWDPAAALRRRRH</sequence>
<dbReference type="SUPFAM" id="SSF144091">
    <property type="entry name" value="Rhomboid-like"/>
    <property type="match status" value="1"/>
</dbReference>
<proteinExistence type="predicted"/>
<dbReference type="Pfam" id="PF20401">
    <property type="entry name" value="Rhomboid_2"/>
    <property type="match status" value="1"/>
</dbReference>
<evidence type="ECO:0000256" key="2">
    <source>
        <dbReference type="ARBA" id="ARBA00022692"/>
    </source>
</evidence>
<evidence type="ECO:0000256" key="6">
    <source>
        <dbReference type="SAM" id="Phobius"/>
    </source>
</evidence>
<organism evidence="7 8">
    <name type="scientific">Kitasatospora paranensis</name>
    <dbReference type="NCBI Taxonomy" id="258053"/>
    <lineage>
        <taxon>Bacteria</taxon>
        <taxon>Bacillati</taxon>
        <taxon>Actinomycetota</taxon>
        <taxon>Actinomycetes</taxon>
        <taxon>Kitasatosporales</taxon>
        <taxon>Streptomycetaceae</taxon>
        <taxon>Kitasatospora</taxon>
    </lineage>
</organism>
<comment type="subcellular location">
    <subcellularLocation>
        <location evidence="1">Membrane</location>
        <topology evidence="1">Multi-pass membrane protein</topology>
    </subcellularLocation>
</comment>
<comment type="caution">
    <text evidence="7">The sequence shown here is derived from an EMBL/GenBank/DDBJ whole genome shotgun (WGS) entry which is preliminary data.</text>
</comment>
<reference evidence="8" key="1">
    <citation type="journal article" date="2019" name="Int. J. Syst. Evol. Microbiol.">
        <title>The Global Catalogue of Microorganisms (GCM) 10K type strain sequencing project: providing services to taxonomists for standard genome sequencing and annotation.</title>
        <authorList>
            <consortium name="The Broad Institute Genomics Platform"/>
            <consortium name="The Broad Institute Genome Sequencing Center for Infectious Disease"/>
            <person name="Wu L."/>
            <person name="Ma J."/>
        </authorList>
    </citation>
    <scope>NUCLEOTIDE SEQUENCE [LARGE SCALE GENOMIC DNA]</scope>
    <source>
        <strain evidence="8">CGMCC 1.12859</strain>
    </source>
</reference>
<dbReference type="RefSeq" id="WP_380230322.1">
    <property type="nucleotide sequence ID" value="NZ_JBHSVH010000002.1"/>
</dbReference>
<keyword evidence="3 6" id="KW-1133">Transmembrane helix</keyword>
<protein>
    <submittedName>
        <fullName evidence="7">Rhomboid-like protein</fullName>
    </submittedName>
</protein>
<feature type="transmembrane region" description="Helical" evidence="6">
    <location>
        <begin position="184"/>
        <end position="212"/>
    </location>
</feature>
<evidence type="ECO:0000256" key="4">
    <source>
        <dbReference type="ARBA" id="ARBA00023136"/>
    </source>
</evidence>
<evidence type="ECO:0000313" key="7">
    <source>
        <dbReference type="EMBL" id="MFC7178412.1"/>
    </source>
</evidence>
<feature type="compositionally biased region" description="Basic and acidic residues" evidence="5">
    <location>
        <begin position="1"/>
        <end position="10"/>
    </location>
</feature>
<keyword evidence="2 6" id="KW-0812">Transmembrane</keyword>
<keyword evidence="4 6" id="KW-0472">Membrane</keyword>
<feature type="region of interest" description="Disordered" evidence="5">
    <location>
        <begin position="1"/>
        <end position="21"/>
    </location>
</feature>